<dbReference type="Proteomes" id="UP000823936">
    <property type="component" value="Unassembled WGS sequence"/>
</dbReference>
<dbReference type="InterPro" id="IPR036249">
    <property type="entry name" value="Thioredoxin-like_sf"/>
</dbReference>
<evidence type="ECO:0008006" key="5">
    <source>
        <dbReference type="Google" id="ProtNLM"/>
    </source>
</evidence>
<evidence type="ECO:0000256" key="1">
    <source>
        <dbReference type="ARBA" id="ARBA00007198"/>
    </source>
</evidence>
<dbReference type="Gene3D" id="3.40.30.10">
    <property type="entry name" value="Glutaredoxin"/>
    <property type="match status" value="1"/>
</dbReference>
<dbReference type="InterPro" id="IPR006660">
    <property type="entry name" value="Arsenate_reductase-like"/>
</dbReference>
<reference evidence="3" key="1">
    <citation type="journal article" date="2021" name="PeerJ">
        <title>Extensive microbial diversity within the chicken gut microbiome revealed by metagenomics and culture.</title>
        <authorList>
            <person name="Gilroy R."/>
            <person name="Ravi A."/>
            <person name="Getino M."/>
            <person name="Pursley I."/>
            <person name="Horton D.L."/>
            <person name="Alikhan N.F."/>
            <person name="Baker D."/>
            <person name="Gharbi K."/>
            <person name="Hall N."/>
            <person name="Watson M."/>
            <person name="Adriaenssens E.M."/>
            <person name="Foster-Nyarko E."/>
            <person name="Jarju S."/>
            <person name="Secka A."/>
            <person name="Antonio M."/>
            <person name="Oren A."/>
            <person name="Chaudhuri R.R."/>
            <person name="La Ragione R."/>
            <person name="Hildebrand F."/>
            <person name="Pallen M.J."/>
        </authorList>
    </citation>
    <scope>NUCLEOTIDE SEQUENCE</scope>
    <source>
        <strain evidence="3">Gambia11-129</strain>
    </source>
</reference>
<dbReference type="AlphaFoldDB" id="A0A9D1TN77"/>
<comment type="similarity">
    <text evidence="1 2">Belongs to the ArsC family.</text>
</comment>
<organism evidence="3 4">
    <name type="scientific">Candidatus Ornithospirochaeta avicola</name>
    <dbReference type="NCBI Taxonomy" id="2840896"/>
    <lineage>
        <taxon>Bacteria</taxon>
        <taxon>Pseudomonadati</taxon>
        <taxon>Spirochaetota</taxon>
        <taxon>Spirochaetia</taxon>
        <taxon>Spirochaetales</taxon>
        <taxon>Spirochaetaceae</taxon>
        <taxon>Spirochaetaceae incertae sedis</taxon>
        <taxon>Candidatus Ornithospirochaeta</taxon>
    </lineage>
</organism>
<gene>
    <name evidence="3" type="ORF">IAB12_05940</name>
</gene>
<evidence type="ECO:0000313" key="3">
    <source>
        <dbReference type="EMBL" id="HIV99297.1"/>
    </source>
</evidence>
<proteinExistence type="inferred from homology"/>
<dbReference type="EMBL" id="DXHU01000023">
    <property type="protein sequence ID" value="HIV99297.1"/>
    <property type="molecule type" value="Genomic_DNA"/>
</dbReference>
<protein>
    <recommendedName>
        <fullName evidence="5">Glutaredoxin domain-containing protein</fullName>
    </recommendedName>
</protein>
<evidence type="ECO:0000256" key="2">
    <source>
        <dbReference type="PROSITE-ProRule" id="PRU01282"/>
    </source>
</evidence>
<accession>A0A9D1TN77</accession>
<dbReference type="SUPFAM" id="SSF52833">
    <property type="entry name" value="Thioredoxin-like"/>
    <property type="match status" value="1"/>
</dbReference>
<name>A0A9D1TN77_9SPIO</name>
<sequence>MIQLIIKKGDRESDKAVRYFKERRIAFQVLNVSEKKLSPKEIDSIIASSSCDDEIIDTSSAFYRKNGYQWREFSLKEELLEHPELLKTPVLRCKGKCVFSLDESFIKENSDA</sequence>
<comment type="caution">
    <text evidence="3">The sequence shown here is derived from an EMBL/GenBank/DDBJ whole genome shotgun (WGS) entry which is preliminary data.</text>
</comment>
<evidence type="ECO:0000313" key="4">
    <source>
        <dbReference type="Proteomes" id="UP000823936"/>
    </source>
</evidence>
<dbReference type="PROSITE" id="PS51353">
    <property type="entry name" value="ARSC"/>
    <property type="match status" value="1"/>
</dbReference>
<reference evidence="3" key="2">
    <citation type="submission" date="2021-04" db="EMBL/GenBank/DDBJ databases">
        <authorList>
            <person name="Gilroy R."/>
        </authorList>
    </citation>
    <scope>NUCLEOTIDE SEQUENCE</scope>
    <source>
        <strain evidence="3">Gambia11-129</strain>
    </source>
</reference>